<dbReference type="PROSITE" id="PS50106">
    <property type="entry name" value="PDZ"/>
    <property type="match status" value="7"/>
</dbReference>
<protein>
    <recommendedName>
        <fullName evidence="6">PDZ domain-containing protein</fullName>
    </recommendedName>
</protein>
<keyword evidence="2" id="KW-0963">Cytoplasm</keyword>
<feature type="region of interest" description="Disordered" evidence="4">
    <location>
        <begin position="1102"/>
        <end position="1124"/>
    </location>
</feature>
<comment type="subcellular location">
    <subcellularLocation>
        <location evidence="1">Cytoplasm</location>
    </subcellularLocation>
</comment>
<keyword evidence="3" id="KW-0677">Repeat</keyword>
<dbReference type="InterPro" id="IPR036388">
    <property type="entry name" value="WH-like_DNA-bd_sf"/>
</dbReference>
<dbReference type="CDD" id="cd06683">
    <property type="entry name" value="PDZ6_GRIP1-2-like"/>
    <property type="match status" value="1"/>
</dbReference>
<dbReference type="FunFam" id="2.30.42.10:FF:000031">
    <property type="entry name" value="Glutamate receptor interacting protein 1"/>
    <property type="match status" value="1"/>
</dbReference>
<feature type="domain" description="PDZ" evidence="6">
    <location>
        <begin position="186"/>
        <end position="272"/>
    </location>
</feature>
<feature type="domain" description="PDZ" evidence="6">
    <location>
        <begin position="494"/>
        <end position="569"/>
    </location>
</feature>
<dbReference type="Pfam" id="PF17820">
    <property type="entry name" value="PDZ_6"/>
    <property type="match status" value="1"/>
</dbReference>
<dbReference type="CDD" id="cd06684">
    <property type="entry name" value="PDZ3_GRIP1-2-like"/>
    <property type="match status" value="1"/>
</dbReference>
<feature type="region of interest" description="Disordered" evidence="4">
    <location>
        <begin position="49"/>
        <end position="68"/>
    </location>
</feature>
<feature type="compositionally biased region" description="Basic and acidic residues" evidence="4">
    <location>
        <begin position="1198"/>
        <end position="1210"/>
    </location>
</feature>
<keyword evidence="5" id="KW-1133">Transmembrane helix</keyword>
<name>A0AAE0V7G4_9TELE</name>
<feature type="region of interest" description="Disordered" evidence="4">
    <location>
        <begin position="391"/>
        <end position="435"/>
    </location>
</feature>
<keyword evidence="8" id="KW-1185">Reference proteome</keyword>
<feature type="domain" description="PDZ" evidence="6">
    <location>
        <begin position="286"/>
        <end position="370"/>
    </location>
</feature>
<dbReference type="InterPro" id="IPR036034">
    <property type="entry name" value="PDZ_sf"/>
</dbReference>
<evidence type="ECO:0000256" key="1">
    <source>
        <dbReference type="ARBA" id="ARBA00004496"/>
    </source>
</evidence>
<feature type="region of interest" description="Disordered" evidence="4">
    <location>
        <begin position="590"/>
        <end position="650"/>
    </location>
</feature>
<dbReference type="FunFam" id="2.30.42.10:FF:000022">
    <property type="entry name" value="Glutamate receptor interacting protein 1"/>
    <property type="match status" value="1"/>
</dbReference>
<dbReference type="InterPro" id="IPR041489">
    <property type="entry name" value="PDZ_6"/>
</dbReference>
<feature type="compositionally biased region" description="Polar residues" evidence="4">
    <location>
        <begin position="610"/>
        <end position="628"/>
    </location>
</feature>
<evidence type="ECO:0000256" key="4">
    <source>
        <dbReference type="SAM" id="MobiDB-lite"/>
    </source>
</evidence>
<feature type="compositionally biased region" description="Basic residues" evidence="4">
    <location>
        <begin position="461"/>
        <end position="470"/>
    </location>
</feature>
<dbReference type="GO" id="GO:0098887">
    <property type="term" value="P:neurotransmitter receptor transport, endosome to postsynaptic membrane"/>
    <property type="evidence" value="ECO:0007669"/>
    <property type="project" value="TreeGrafter"/>
</dbReference>
<dbReference type="FunFam" id="2.30.42.10:FF:000035">
    <property type="entry name" value="Glutamate receptor interacting protein 1"/>
    <property type="match status" value="1"/>
</dbReference>
<dbReference type="PANTHER" id="PTHR46227:SF5">
    <property type="entry name" value="GLUTAMATE RECEPTOR INTERACTING PROTEIN 2 ISOFORM X1"/>
    <property type="match status" value="1"/>
</dbReference>
<evidence type="ECO:0000313" key="7">
    <source>
        <dbReference type="EMBL" id="KAK3539399.1"/>
    </source>
</evidence>
<feature type="region of interest" description="Disordered" evidence="4">
    <location>
        <begin position="100"/>
        <end position="121"/>
    </location>
</feature>
<feature type="region of interest" description="Disordered" evidence="4">
    <location>
        <begin position="1182"/>
        <end position="1210"/>
    </location>
</feature>
<feature type="region of interest" description="Disordered" evidence="4">
    <location>
        <begin position="447"/>
        <end position="478"/>
    </location>
</feature>
<dbReference type="CDD" id="cd06685">
    <property type="entry name" value="PDZ7_GRIP1-2-like"/>
    <property type="match status" value="1"/>
</dbReference>
<evidence type="ECO:0000259" key="6">
    <source>
        <dbReference type="PROSITE" id="PS50106"/>
    </source>
</evidence>
<dbReference type="PANTHER" id="PTHR46227">
    <property type="entry name" value="GLUTAMATE RECEPTOR-INTERACTING PROTEIN GRIP"/>
    <property type="match status" value="1"/>
</dbReference>
<evidence type="ECO:0000256" key="5">
    <source>
        <dbReference type="SAM" id="Phobius"/>
    </source>
</evidence>
<feature type="domain" description="PDZ" evidence="6">
    <location>
        <begin position="1009"/>
        <end position="1097"/>
    </location>
</feature>
<dbReference type="Gene3D" id="2.30.42.10">
    <property type="match status" value="7"/>
</dbReference>
<dbReference type="FunFam" id="2.30.42.10:FF:000312">
    <property type="entry name" value="Glutamate receptor interacting protein 1"/>
    <property type="match status" value="2"/>
</dbReference>
<dbReference type="CDD" id="cd06681">
    <property type="entry name" value="PDZ2_GRIP1-2-like"/>
    <property type="match status" value="1"/>
</dbReference>
<dbReference type="GO" id="GO:0005737">
    <property type="term" value="C:cytoplasm"/>
    <property type="evidence" value="ECO:0007669"/>
    <property type="project" value="UniProtKB-SubCell"/>
</dbReference>
<accession>A0AAE0V7G4</accession>
<dbReference type="SMART" id="SM00228">
    <property type="entry name" value="PDZ"/>
    <property type="match status" value="7"/>
</dbReference>
<dbReference type="FunFam" id="2.30.42.10:FF:000021">
    <property type="entry name" value="Glutamate receptor interacting protein 1"/>
    <property type="match status" value="1"/>
</dbReference>
<feature type="domain" description="PDZ" evidence="6">
    <location>
        <begin position="86"/>
        <end position="169"/>
    </location>
</feature>
<dbReference type="Pfam" id="PF00595">
    <property type="entry name" value="PDZ"/>
    <property type="match status" value="6"/>
</dbReference>
<evidence type="ECO:0000256" key="3">
    <source>
        <dbReference type="ARBA" id="ARBA00022737"/>
    </source>
</evidence>
<dbReference type="CDD" id="cd06686">
    <property type="entry name" value="PDZ4_GRIP1-2-like"/>
    <property type="match status" value="1"/>
</dbReference>
<proteinExistence type="predicted"/>
<gene>
    <name evidence="7" type="ORF">QTP70_006300</name>
</gene>
<evidence type="ECO:0000313" key="8">
    <source>
        <dbReference type="Proteomes" id="UP001274896"/>
    </source>
</evidence>
<feature type="transmembrane region" description="Helical" evidence="5">
    <location>
        <begin position="1500"/>
        <end position="1521"/>
    </location>
</feature>
<sequence length="1627" mass="179029">MAKTKELSKDTRNKIVDLHQAGKTESAIVTKFRSVTSLLLKKKKKDCNNFNDDGPYSKGNKDCAANDSSTVSKRRSIPDEIRGLTTVELIKREGSSLGLTISGGSDKDGKPRVSNLRPGGLAARSDQLNMGDYIKSVNGINLSKLRHDEIISMLKNIGERVVLEVEYELPPLAPSSPSSVISKTIEVCLEKEGNSFGFVLRGGFHEDWHKARPLVVTYVRPGGPADREGTLRVGDRVLSVNGVALNRRKHADALTLLMQSSQEAYFLIEYDITVMESVQQSSGPLQVDITKSAGSVLGLILTTALYRNKHVITIQKIKPASVAERCGALHVGDILLAIDGISTEHCSLMEAQQLLANSSEVTKLEILPSSHSLHDTVRIQRSSQRQWDSGVNYLSAPAPTHSKAPSTWSNTTPTHSHCTSVASGNSSQTSGFQSVKGGSVYPSPYPCSTLPSYPSSPRSGTTRRKPRRAEHKSSLSLSSTVGVGGQVVHVENNEVVLRGDALTGFGLQLQGGVFATEPLSAPACIRFIEPDSPAERCGVLQVGDRILSINGISTDDGTLEEANQLLRDAALSNQVTLDVEFDVAEATPPFYKTDKQRDDSSFPGTDELGSHTSLSVTNKHGSHSTSSVTDRHRNHSSGTDRHRSHSSFFGTDRYRNHSSFSMTERYKSHSSFTGTDRSKIHSDLLILFMLPKYTPLIKYLKPSVKTVTATSDAQINIYTSSVLDHINTCIDITTVKHVKHFPNQKPWLNSEVRVLLKARDAAFITLYNRECLNDFSPVAFTPIVMKCFEKLVLSHLIVPRHISNNFIKYADDTTVVGRFSNNDESAYRKEIQSLSAWCSMYNLTLNATKTKELIVDFRKSNSSRNAPIYINGSEVDRLSSSWSSRSLRTASALASEHLNSESVIPSSGTFHVKLPKRRGVEVGITISASKKPGRPLIISEIKRGSIAHRTGTLEPGDRLLGIDNVKLENCGIDEAMAVLQQAEDMVKLRIQKDEDNLDELESSGSVIFTVELKRHGGPLGITISGTEEPFNPILISSLTRNGLAHRDWLTSRTGALHVGDRVLAINHVSLKGKPLSEAIHLLQTAGDAVTLKIKKRTELVFESDSGSPVRAGSCLSDTEDDRSDSLRRCKHSGLHQLATPPSMDSAMDSWDGSALDAGYGSQGACIHRTSDLTISPNEWRRTNQKSPLASRKHTHRAAVHDGKSGEDDWKYQGSVSPMRCRGNSDSRETYWSQALQDLETCGQSEILRELEATMMSDSTLSLGDESEVCNDSEIKLPPLELKQCWNCSTDTELNDSNTSAMPLELHKICVLKDEDSRDFGFSVSDGLLEKGVYVNMIRPDGPADRAGLQPYDRILQVNHVRTRDFDCCLAVPLIAESGDQLQLVISRNPVTPTPQWSPEDSQDSSDALPVVSVNSSKKTELRPEMVPVGAATHGAKVEKEELRQVEPGDYVYVKVFKRKHWSQPRREGPFKEARDEMISNNAPPDPEWFNWFDWLFSTDWVAGLVRIGTTILTVLLVIGFMGQLRHLNNLKPRPANFNIWKCKDSVAVATRVSVTSPINLFIIVIYRPPGPLGDFLEEMDTLLSVFPSDSTPLMVLGDFNLPSDKLHSSGLPSTAALPHTRKETSWI</sequence>
<comment type="caution">
    <text evidence="7">The sequence shown here is derived from an EMBL/GenBank/DDBJ whole genome shotgun (WGS) entry which is preliminary data.</text>
</comment>
<dbReference type="FunFam" id="2.30.42.10:FF:000023">
    <property type="entry name" value="Glutamate receptor interacting protein 1"/>
    <property type="match status" value="1"/>
</dbReference>
<feature type="compositionally biased region" description="Polar residues" evidence="4">
    <location>
        <begin position="449"/>
        <end position="460"/>
    </location>
</feature>
<dbReference type="CDD" id="cd06682">
    <property type="entry name" value="PDZ5_GRIP1-2-like"/>
    <property type="match status" value="1"/>
</dbReference>
<dbReference type="EMBL" id="JAUCMX010000007">
    <property type="protein sequence ID" value="KAK3539399.1"/>
    <property type="molecule type" value="Genomic_DNA"/>
</dbReference>
<keyword evidence="5" id="KW-0472">Membrane</keyword>
<reference evidence="7" key="1">
    <citation type="submission" date="2023-06" db="EMBL/GenBank/DDBJ databases">
        <title>Male Hemibagrus guttatus genome.</title>
        <authorList>
            <person name="Bian C."/>
        </authorList>
    </citation>
    <scope>NUCLEOTIDE SEQUENCE</scope>
    <source>
        <strain evidence="7">Male_cb2023</strain>
        <tissue evidence="7">Muscle</tissue>
    </source>
</reference>
<dbReference type="Proteomes" id="UP001274896">
    <property type="component" value="Unassembled WGS sequence"/>
</dbReference>
<feature type="domain" description="PDZ" evidence="6">
    <location>
        <begin position="1307"/>
        <end position="1389"/>
    </location>
</feature>
<evidence type="ECO:0000256" key="2">
    <source>
        <dbReference type="ARBA" id="ARBA00022490"/>
    </source>
</evidence>
<feature type="compositionally biased region" description="Polar residues" evidence="4">
    <location>
        <begin position="403"/>
        <end position="433"/>
    </location>
</feature>
<organism evidence="7 8">
    <name type="scientific">Hemibagrus guttatus</name>
    <dbReference type="NCBI Taxonomy" id="175788"/>
    <lineage>
        <taxon>Eukaryota</taxon>
        <taxon>Metazoa</taxon>
        <taxon>Chordata</taxon>
        <taxon>Craniata</taxon>
        <taxon>Vertebrata</taxon>
        <taxon>Euteleostomi</taxon>
        <taxon>Actinopterygii</taxon>
        <taxon>Neopterygii</taxon>
        <taxon>Teleostei</taxon>
        <taxon>Ostariophysi</taxon>
        <taxon>Siluriformes</taxon>
        <taxon>Bagridae</taxon>
        <taxon>Hemibagrus</taxon>
    </lineage>
</organism>
<feature type="domain" description="PDZ" evidence="6">
    <location>
        <begin position="911"/>
        <end position="994"/>
    </location>
</feature>
<keyword evidence="5" id="KW-0812">Transmembrane</keyword>
<dbReference type="InterPro" id="IPR043545">
    <property type="entry name" value="GRIP1/2"/>
</dbReference>
<dbReference type="InterPro" id="IPR001478">
    <property type="entry name" value="PDZ"/>
</dbReference>
<dbReference type="SUPFAM" id="SSF50156">
    <property type="entry name" value="PDZ domain-like"/>
    <property type="match status" value="7"/>
</dbReference>
<dbReference type="CDD" id="cd06687">
    <property type="entry name" value="PDZ1_GRIP1-2-like"/>
    <property type="match status" value="1"/>
</dbReference>
<dbReference type="Gene3D" id="1.10.10.10">
    <property type="entry name" value="Winged helix-like DNA-binding domain superfamily/Winged helix DNA-binding domain"/>
    <property type="match status" value="1"/>
</dbReference>